<dbReference type="InterPro" id="IPR038937">
    <property type="entry name" value="RopGEF"/>
</dbReference>
<dbReference type="AlphaFoldDB" id="A0AA38ZTQ7"/>
<dbReference type="FunFam" id="1.20.58.2010:FF:000001">
    <property type="entry name" value="Rop guanine nucleotide exchange factor 14"/>
    <property type="match status" value="1"/>
</dbReference>
<feature type="domain" description="PRONE" evidence="4">
    <location>
        <begin position="180"/>
        <end position="561"/>
    </location>
</feature>
<feature type="region of interest" description="Disordered" evidence="3">
    <location>
        <begin position="129"/>
        <end position="164"/>
    </location>
</feature>
<dbReference type="Proteomes" id="UP001168098">
    <property type="component" value="Unassembled WGS sequence"/>
</dbReference>
<protein>
    <recommendedName>
        <fullName evidence="4">PRONE domain-containing protein</fullName>
    </recommendedName>
</protein>
<dbReference type="FunFam" id="1.20.58.1310:FF:000003">
    <property type="entry name" value="Rop guanine nucleotide exchange factor 7"/>
    <property type="match status" value="1"/>
</dbReference>
<proteinExistence type="predicted"/>
<evidence type="ECO:0000256" key="1">
    <source>
        <dbReference type="ARBA" id="ARBA00022658"/>
    </source>
</evidence>
<evidence type="ECO:0000256" key="3">
    <source>
        <dbReference type="SAM" id="MobiDB-lite"/>
    </source>
</evidence>
<comment type="caution">
    <text evidence="5">The sequence shown here is derived from an EMBL/GenBank/DDBJ whole genome shotgun (WGS) entry which is preliminary data.</text>
</comment>
<dbReference type="InterPro" id="IPR005512">
    <property type="entry name" value="PRONE_dom"/>
</dbReference>
<evidence type="ECO:0000256" key="2">
    <source>
        <dbReference type="PROSITE-ProRule" id="PRU00663"/>
    </source>
</evidence>
<sequence>MDQALIDIQSREEKTQNTQHSNLSLPLGKLRNSNNPNRLSFLGSFRMSKNFRTLYHRTRFSNVFSVRRLCSSSVVLTNSAISESPGFIEDGGDKMDGSIEKGNVIQQWKLEFGNHGDGIKTFVDLLGERSPESRSRSGSPTWKGTSNEEESHRSPRHSSSSLPLDWPLQKVEESHFVRSDDIHGAETSEVEMMKARFSRLLLGEDMSGRGIGVCTALAISKGITNLYATLFGKIWKLEPLHPMKKAMWRRDKEWLLSVSDHIVEFTPAWKKFPDGSEGEVMTCRLRADLYANLPALRKLDDMLIETLDSFEDTEFWYVNQGILSPKADGSSSSPGHLHHQEEKCWLPVPHVPPTGLSENSRKHLQQKRDFTNQIRKAAQAINSTTLAEMEVPEPYLEALPKNVRASLGDLIYRYITSDQFSPEYVLSHLDFTSEQALEVANRVEASIIVWLQRHYPKPVSIKSQPTSRQSLEAEKELMADADKTESIAERAESLLLCIKQRFPGLPQTTLGMSKVQFNKDIGKSILESYSRVLESLAADILDRIDDLLYMDDLTKPSDQFLPITRVGVTAHESISIPYLLPVSITPLETAVTTSGVSHGQQVIPAKAETSPFFKPSMLLLRGLSKRKPSTGFRNTERKGKDNDSHIEGSELTSKATGEAMGFLSTETKGKDNNSPMEGSELISKATGEASAPLTESESFEILRKAILALHHTAQFWV</sequence>
<dbReference type="EMBL" id="JARBHA010000008">
    <property type="protein sequence ID" value="KAJ9694834.1"/>
    <property type="molecule type" value="Genomic_DNA"/>
</dbReference>
<gene>
    <name evidence="5" type="ORF">PVL29_010351</name>
</gene>
<dbReference type="Gene3D" id="1.20.58.2010">
    <property type="entry name" value="PRONE domain, subdomain 1"/>
    <property type="match status" value="1"/>
</dbReference>
<evidence type="ECO:0000313" key="6">
    <source>
        <dbReference type="Proteomes" id="UP001168098"/>
    </source>
</evidence>
<dbReference type="PROSITE" id="PS51334">
    <property type="entry name" value="PRONE"/>
    <property type="match status" value="1"/>
</dbReference>
<name>A0AA38ZTQ7_VITRO</name>
<keyword evidence="1 2" id="KW-0344">Guanine-nucleotide releasing factor</keyword>
<evidence type="ECO:0000259" key="4">
    <source>
        <dbReference type="PROSITE" id="PS51334"/>
    </source>
</evidence>
<evidence type="ECO:0000313" key="5">
    <source>
        <dbReference type="EMBL" id="KAJ9694834.1"/>
    </source>
</evidence>
<feature type="region of interest" description="Disordered" evidence="3">
    <location>
        <begin position="1"/>
        <end position="29"/>
    </location>
</feature>
<keyword evidence="6" id="KW-1185">Reference proteome</keyword>
<feature type="compositionally biased region" description="Basic and acidic residues" evidence="3">
    <location>
        <begin position="634"/>
        <end position="648"/>
    </location>
</feature>
<dbReference type="Gene3D" id="1.20.58.1310">
    <property type="entry name" value="PRONE domain, subdomain 2"/>
    <property type="match status" value="1"/>
</dbReference>
<dbReference type="PANTHER" id="PTHR33101:SF14">
    <property type="entry name" value="ROP GUANINE NUCLEOTIDE EXCHANGE FACTOR 7"/>
    <property type="match status" value="1"/>
</dbReference>
<accession>A0AA38ZTQ7</accession>
<dbReference type="Pfam" id="PF03759">
    <property type="entry name" value="PRONE"/>
    <property type="match status" value="1"/>
</dbReference>
<reference evidence="5 6" key="1">
    <citation type="journal article" date="2023" name="BMC Biotechnol.">
        <title>Vitis rotundifolia cv Carlos genome sequencing.</title>
        <authorList>
            <person name="Huff M."/>
            <person name="Hulse-Kemp A."/>
            <person name="Scheffler B."/>
            <person name="Youngblood R."/>
            <person name="Simpson S."/>
            <person name="Babiker E."/>
            <person name="Staton M."/>
        </authorList>
    </citation>
    <scope>NUCLEOTIDE SEQUENCE [LARGE SCALE GENOMIC DNA]</scope>
    <source>
        <tissue evidence="5">Leaf</tissue>
    </source>
</reference>
<dbReference type="GO" id="GO:0005085">
    <property type="term" value="F:guanyl-nucleotide exchange factor activity"/>
    <property type="evidence" value="ECO:0007669"/>
    <property type="project" value="UniProtKB-UniRule"/>
</dbReference>
<dbReference type="PANTHER" id="PTHR33101">
    <property type="entry name" value="ROP GUANINE NUCLEOTIDE EXCHANGE FACTOR 1"/>
    <property type="match status" value="1"/>
</dbReference>
<feature type="region of interest" description="Disordered" evidence="3">
    <location>
        <begin position="627"/>
        <end position="658"/>
    </location>
</feature>
<dbReference type="FunFam" id="1.20.58.2010:FF:000003">
    <property type="entry name" value="Rop guanine nucleotide exchange factor 14"/>
    <property type="match status" value="1"/>
</dbReference>
<organism evidence="5 6">
    <name type="scientific">Vitis rotundifolia</name>
    <name type="common">Muscadine grape</name>
    <dbReference type="NCBI Taxonomy" id="103349"/>
    <lineage>
        <taxon>Eukaryota</taxon>
        <taxon>Viridiplantae</taxon>
        <taxon>Streptophyta</taxon>
        <taxon>Embryophyta</taxon>
        <taxon>Tracheophyta</taxon>
        <taxon>Spermatophyta</taxon>
        <taxon>Magnoliopsida</taxon>
        <taxon>eudicotyledons</taxon>
        <taxon>Gunneridae</taxon>
        <taxon>Pentapetalae</taxon>
        <taxon>rosids</taxon>
        <taxon>Vitales</taxon>
        <taxon>Vitaceae</taxon>
        <taxon>Viteae</taxon>
        <taxon>Vitis</taxon>
    </lineage>
</organism>